<dbReference type="EMBL" id="OX458332">
    <property type="protein sequence ID" value="CAI8751423.1"/>
    <property type="molecule type" value="Genomic_DNA"/>
</dbReference>
<organism evidence="2 3">
    <name type="scientific">Methylococcus capsulatus</name>
    <dbReference type="NCBI Taxonomy" id="414"/>
    <lineage>
        <taxon>Bacteria</taxon>
        <taxon>Pseudomonadati</taxon>
        <taxon>Pseudomonadota</taxon>
        <taxon>Gammaproteobacteria</taxon>
        <taxon>Methylococcales</taxon>
        <taxon>Methylococcaceae</taxon>
        <taxon>Methylococcus</taxon>
    </lineage>
</organism>
<dbReference type="AlphaFoldDB" id="A0AA35V218"/>
<dbReference type="Proteomes" id="UP001158598">
    <property type="component" value="Chromosome"/>
</dbReference>
<evidence type="ECO:0008006" key="4">
    <source>
        <dbReference type="Google" id="ProtNLM"/>
    </source>
</evidence>
<keyword evidence="1" id="KW-0732">Signal</keyword>
<evidence type="ECO:0000256" key="1">
    <source>
        <dbReference type="SAM" id="SignalP"/>
    </source>
</evidence>
<reference evidence="2" key="1">
    <citation type="submission" date="2023-03" db="EMBL/GenBank/DDBJ databases">
        <authorList>
            <person name="Pearce D."/>
        </authorList>
    </citation>
    <scope>NUCLEOTIDE SEQUENCE</scope>
    <source>
        <strain evidence="2">Mc</strain>
    </source>
</reference>
<proteinExistence type="predicted"/>
<feature type="signal peptide" evidence="1">
    <location>
        <begin position="1"/>
        <end position="28"/>
    </location>
</feature>
<gene>
    <name evidence="2" type="ORF">MCNOR_0660</name>
</gene>
<name>A0AA35V218_METCP</name>
<evidence type="ECO:0000313" key="2">
    <source>
        <dbReference type="EMBL" id="CAI8751423.1"/>
    </source>
</evidence>
<feature type="chain" id="PRO_5041215871" description="Lipoprotein" evidence="1">
    <location>
        <begin position="29"/>
        <end position="81"/>
    </location>
</feature>
<evidence type="ECO:0000313" key="3">
    <source>
        <dbReference type="Proteomes" id="UP001158598"/>
    </source>
</evidence>
<accession>A0AA35V218</accession>
<protein>
    <recommendedName>
        <fullName evidence="4">Lipoprotein</fullName>
    </recommendedName>
</protein>
<sequence>MSRGMHVRRRIAFLAAVVALAVSSPAESVRVPPWPAGRGGTNRAACPVSGRAGPYRGIVRAPCRAVHARQSAVIRSARGPS</sequence>